<dbReference type="SMART" id="SM00387">
    <property type="entry name" value="HATPase_c"/>
    <property type="match status" value="1"/>
</dbReference>
<dbReference type="InterPro" id="IPR036890">
    <property type="entry name" value="HATPase_C_sf"/>
</dbReference>
<dbReference type="Gene3D" id="3.30.565.10">
    <property type="entry name" value="Histidine kinase-like ATPase, C-terminal domain"/>
    <property type="match status" value="1"/>
</dbReference>
<evidence type="ECO:0000256" key="3">
    <source>
        <dbReference type="ARBA" id="ARBA00022553"/>
    </source>
</evidence>
<dbReference type="EMBL" id="BHEO01000001">
    <property type="protein sequence ID" value="GBU03474.1"/>
    <property type="molecule type" value="Genomic_DNA"/>
</dbReference>
<evidence type="ECO:0000256" key="4">
    <source>
        <dbReference type="ARBA" id="ARBA00022679"/>
    </source>
</evidence>
<organism evidence="10 11">
    <name type="scientific">Faecalimonas umbilicata</name>
    <dbReference type="NCBI Taxonomy" id="1912855"/>
    <lineage>
        <taxon>Bacteria</taxon>
        <taxon>Bacillati</taxon>
        <taxon>Bacillota</taxon>
        <taxon>Clostridia</taxon>
        <taxon>Lachnospirales</taxon>
        <taxon>Lachnospiraceae</taxon>
        <taxon>Faecalimonas</taxon>
    </lineage>
</organism>
<evidence type="ECO:0000256" key="2">
    <source>
        <dbReference type="ARBA" id="ARBA00012438"/>
    </source>
</evidence>
<keyword evidence="6" id="KW-0902">Two-component regulatory system</keyword>
<proteinExistence type="predicted"/>
<sequence>MLNTTDSQKLKVLAKQNPEIQILIEKLMKEYEFILSKMSHEIRNPLTLVYSSLQLMEAQQPQLTKIQHWSDTLEDVKYICGLLDELSSYNHGEHLNLSVFPFSVFLRHIALSFALSLEQTNIQFCSEIADNLPDLIGDQRKLQEVLLNLLQNAKDAITENGLIRLKAFCNDHHVIVEITDDGCGLTSEQIPTIFSPFTSYKTNGTGLGLAICKRIIDSHRGTLTVSSKPGLGATFTVSLPL</sequence>
<comment type="caution">
    <text evidence="10">The sequence shown here is derived from an EMBL/GenBank/DDBJ whole genome shotgun (WGS) entry which is preliminary data.</text>
</comment>
<dbReference type="EC" id="2.7.13.3" evidence="2"/>
<accession>A0A4R3JGT2</accession>
<dbReference type="PROSITE" id="PS50109">
    <property type="entry name" value="HIS_KIN"/>
    <property type="match status" value="1"/>
</dbReference>
<dbReference type="PANTHER" id="PTHR43047:SF72">
    <property type="entry name" value="OSMOSENSING HISTIDINE PROTEIN KINASE SLN1"/>
    <property type="match status" value="1"/>
</dbReference>
<evidence type="ECO:0000313" key="9">
    <source>
        <dbReference type="EMBL" id="GBU03821.1"/>
    </source>
</evidence>
<keyword evidence="12" id="KW-1185">Reference proteome</keyword>
<dbReference type="GO" id="GO:0005886">
    <property type="term" value="C:plasma membrane"/>
    <property type="evidence" value="ECO:0007669"/>
    <property type="project" value="TreeGrafter"/>
</dbReference>
<evidence type="ECO:0000313" key="11">
    <source>
        <dbReference type="Proteomes" id="UP000294613"/>
    </source>
</evidence>
<dbReference type="InterPro" id="IPR003594">
    <property type="entry name" value="HATPase_dom"/>
</dbReference>
<evidence type="ECO:0000256" key="1">
    <source>
        <dbReference type="ARBA" id="ARBA00000085"/>
    </source>
</evidence>
<reference evidence="8 12" key="1">
    <citation type="journal article" date="2018" name="Int. J. Syst. Evol. Microbiol.">
        <title>Draft Genome Sequence of Faecalimonas umbilicata JCM 30896T, an Acetate-Producing Bacterium Isolated from Human Feces.</title>
        <authorList>
            <person name="Sakamoto M."/>
            <person name="Ikeyama N."/>
            <person name="Yuki M."/>
            <person name="Ohkuma M."/>
        </authorList>
    </citation>
    <scope>NUCLEOTIDE SEQUENCE [LARGE SCALE GENOMIC DNA]</scope>
    <source>
        <strain evidence="8 12">EGH7</strain>
    </source>
</reference>
<dbReference type="InterPro" id="IPR036097">
    <property type="entry name" value="HisK_dim/P_sf"/>
</dbReference>
<keyword evidence="5 10" id="KW-0418">Kinase</keyword>
<keyword evidence="4" id="KW-0808">Transferase</keyword>
<gene>
    <name evidence="10" type="ORF">EDD74_12645</name>
    <name evidence="8" type="ORF">FAEUMB_00150</name>
    <name evidence="9" type="ORF">FAEUMB_03620</name>
</gene>
<dbReference type="SUPFAM" id="SSF55874">
    <property type="entry name" value="ATPase domain of HSP90 chaperone/DNA topoisomerase II/histidine kinase"/>
    <property type="match status" value="1"/>
</dbReference>
<dbReference type="InterPro" id="IPR005467">
    <property type="entry name" value="His_kinase_dom"/>
</dbReference>
<dbReference type="InterPro" id="IPR003661">
    <property type="entry name" value="HisK_dim/P_dom"/>
</dbReference>
<dbReference type="PANTHER" id="PTHR43047">
    <property type="entry name" value="TWO-COMPONENT HISTIDINE PROTEIN KINASE"/>
    <property type="match status" value="1"/>
</dbReference>
<dbReference type="EMBL" id="SLZV01000026">
    <property type="protein sequence ID" value="TCS64436.1"/>
    <property type="molecule type" value="Genomic_DNA"/>
</dbReference>
<protein>
    <recommendedName>
        <fullName evidence="2">histidine kinase</fullName>
        <ecNumber evidence="2">2.7.13.3</ecNumber>
    </recommendedName>
</protein>
<dbReference type="Proteomes" id="UP000294613">
    <property type="component" value="Unassembled WGS sequence"/>
</dbReference>
<dbReference type="Pfam" id="PF02518">
    <property type="entry name" value="HATPase_c"/>
    <property type="match status" value="1"/>
</dbReference>
<dbReference type="PRINTS" id="PR00344">
    <property type="entry name" value="BCTRLSENSOR"/>
</dbReference>
<dbReference type="Gene3D" id="1.10.287.130">
    <property type="match status" value="1"/>
</dbReference>
<dbReference type="InterPro" id="IPR004358">
    <property type="entry name" value="Sig_transdc_His_kin-like_C"/>
</dbReference>
<evidence type="ECO:0000259" key="7">
    <source>
        <dbReference type="PROSITE" id="PS50109"/>
    </source>
</evidence>
<evidence type="ECO:0000256" key="6">
    <source>
        <dbReference type="ARBA" id="ARBA00023012"/>
    </source>
</evidence>
<dbReference type="SUPFAM" id="SSF47384">
    <property type="entry name" value="Homodimeric domain of signal transducing histidine kinase"/>
    <property type="match status" value="1"/>
</dbReference>
<evidence type="ECO:0000256" key="5">
    <source>
        <dbReference type="ARBA" id="ARBA00022777"/>
    </source>
</evidence>
<feature type="domain" description="Histidine kinase" evidence="7">
    <location>
        <begin position="37"/>
        <end position="241"/>
    </location>
</feature>
<dbReference type="RefSeq" id="WP_116440866.1">
    <property type="nucleotide sequence ID" value="NZ_BHEO01000001.1"/>
</dbReference>
<dbReference type="CDD" id="cd00082">
    <property type="entry name" value="HisKA"/>
    <property type="match status" value="1"/>
</dbReference>
<dbReference type="GO" id="GO:0009927">
    <property type="term" value="F:histidine phosphotransfer kinase activity"/>
    <property type="evidence" value="ECO:0007669"/>
    <property type="project" value="TreeGrafter"/>
</dbReference>
<dbReference type="GO" id="GO:0000155">
    <property type="term" value="F:phosphorelay sensor kinase activity"/>
    <property type="evidence" value="ECO:0007669"/>
    <property type="project" value="InterPro"/>
</dbReference>
<keyword evidence="3" id="KW-0597">Phosphoprotein</keyword>
<dbReference type="Proteomes" id="UP000702954">
    <property type="component" value="Unassembled WGS sequence"/>
</dbReference>
<dbReference type="EMBL" id="BHEO01000002">
    <property type="protein sequence ID" value="GBU03821.1"/>
    <property type="molecule type" value="Genomic_DNA"/>
</dbReference>
<dbReference type="AlphaFoldDB" id="A0A4R3JGT2"/>
<name>A0A4R3JGT2_9FIRM</name>
<evidence type="ECO:0000313" key="10">
    <source>
        <dbReference type="EMBL" id="TCS64436.1"/>
    </source>
</evidence>
<reference evidence="10 11" key="2">
    <citation type="submission" date="2019-03" db="EMBL/GenBank/DDBJ databases">
        <title>Genomic Encyclopedia of Type Strains, Phase IV (KMG-IV): sequencing the most valuable type-strain genomes for metagenomic binning, comparative biology and taxonomic classification.</title>
        <authorList>
            <person name="Goeker M."/>
        </authorList>
    </citation>
    <scope>NUCLEOTIDE SEQUENCE [LARGE SCALE GENOMIC DNA]</scope>
    <source>
        <strain evidence="10 11">DSM 103426</strain>
    </source>
</reference>
<evidence type="ECO:0000313" key="12">
    <source>
        <dbReference type="Proteomes" id="UP000702954"/>
    </source>
</evidence>
<evidence type="ECO:0000313" key="8">
    <source>
        <dbReference type="EMBL" id="GBU03474.1"/>
    </source>
</evidence>
<comment type="catalytic activity">
    <reaction evidence="1">
        <text>ATP + protein L-histidine = ADP + protein N-phospho-L-histidine.</text>
        <dbReference type="EC" id="2.7.13.3"/>
    </reaction>
</comment>